<dbReference type="PATRIC" id="fig|575788.5.peg.933"/>
<evidence type="ECO:0000313" key="5">
    <source>
        <dbReference type="Proteomes" id="UP000009100"/>
    </source>
</evidence>
<dbReference type="EMBL" id="FM954973">
    <property type="protein sequence ID" value="CAV26856.1"/>
    <property type="molecule type" value="Genomic_DNA"/>
</dbReference>
<feature type="region of interest" description="Disordered" evidence="1">
    <location>
        <begin position="1"/>
        <end position="24"/>
    </location>
</feature>
<evidence type="ECO:0000256" key="1">
    <source>
        <dbReference type="SAM" id="MobiDB-lite"/>
    </source>
</evidence>
<evidence type="ECO:0000256" key="2">
    <source>
        <dbReference type="SAM" id="Phobius"/>
    </source>
</evidence>
<dbReference type="STRING" id="575788.VS_II0990"/>
<evidence type="ECO:0000313" key="4">
    <source>
        <dbReference type="EMBL" id="CAV26856.1"/>
    </source>
</evidence>
<dbReference type="Proteomes" id="UP000009100">
    <property type="component" value="Chromosome 2"/>
</dbReference>
<gene>
    <name evidence="4" type="ordered locus">VS_II0990</name>
</gene>
<dbReference type="PANTHER" id="PTHR37024:SF5">
    <property type="entry name" value="IMPA N-TERMINAL DOMAIN-CONTAINING PROTEIN"/>
    <property type="match status" value="1"/>
</dbReference>
<dbReference type="HOGENOM" id="CLU_636074_0_0_6"/>
<evidence type="ECO:0000259" key="3">
    <source>
        <dbReference type="Pfam" id="PF06812"/>
    </source>
</evidence>
<keyword evidence="2" id="KW-0472">Membrane</keyword>
<keyword evidence="2" id="KW-1133">Transmembrane helix</keyword>
<dbReference type="eggNOG" id="COG3515">
    <property type="taxonomic scope" value="Bacteria"/>
</dbReference>
<proteinExistence type="predicted"/>
<feature type="domain" description="ImpA N-terminal" evidence="3">
    <location>
        <begin position="9"/>
        <end position="119"/>
    </location>
</feature>
<dbReference type="Pfam" id="PF06812">
    <property type="entry name" value="ImpA_N"/>
    <property type="match status" value="1"/>
</dbReference>
<keyword evidence="2" id="KW-0812">Transmembrane</keyword>
<feature type="compositionally biased region" description="Basic and acidic residues" evidence="1">
    <location>
        <begin position="1"/>
        <end position="16"/>
    </location>
</feature>
<organism evidence="4 5">
    <name type="scientific">Vibrio atlanticus (strain LGP32)</name>
    <name type="common">Vibrio splendidus (strain Mel32)</name>
    <dbReference type="NCBI Taxonomy" id="575788"/>
    <lineage>
        <taxon>Bacteria</taxon>
        <taxon>Pseudomonadati</taxon>
        <taxon>Pseudomonadota</taxon>
        <taxon>Gammaproteobacteria</taxon>
        <taxon>Vibrionales</taxon>
        <taxon>Vibrionaceae</taxon>
        <taxon>Vibrio</taxon>
    </lineage>
</organism>
<dbReference type="InterPro" id="IPR010657">
    <property type="entry name" value="ImpA_N"/>
</dbReference>
<feature type="transmembrane region" description="Helical" evidence="2">
    <location>
        <begin position="236"/>
        <end position="255"/>
    </location>
</feature>
<dbReference type="KEGG" id="vsp:VS_II0990"/>
<dbReference type="AlphaFoldDB" id="B7VTS7"/>
<sequence>MLSSDFTRRPIDEKKPYGTNPNGLDEFTEIKRQINNINKVTGRVSWKKIQTLSKEILSKNSKDFRCSCYFTVAATHNEGLKGLVEGLNSILDLCVIYWFTAYPEVTKSNARIGAIDWMVEHTDKRIKSIKTSSDDILLIETCHRLCLRIEEELRLHYGIKAPSLGGIRRTLKHWVDEHKENEAKLFEAENTKKLRVSEEHKKAIPVVQPSTIKIDVSNNKPKNAAEVDGKSTSSYLVIYLLVGFLILALSSHFIYKQYQRKELARQIVTSDIPQLNEIVHSLKYEYASISDDVRPSVVNQLDELMKDWGTDPIKVYEIDTLNQLTIDLTKLYPDSSSVLRLRNEFTNEQQKLNADYIKLHRRFSNARTVFANAIRGSESQKTAQAYEYSNSLFPLIGRIEYAEKEKQQKELQKSLQILNVYLHKIKNLESELKAIKP</sequence>
<accession>B7VTS7</accession>
<name>B7VTS7_VIBA3</name>
<reference evidence="4 5" key="1">
    <citation type="submission" date="2009-02" db="EMBL/GenBank/DDBJ databases">
        <title>Vibrio splendidus str. LGP32 complete genome.</title>
        <authorList>
            <person name="Mazel D."/>
            <person name="Le Roux F."/>
        </authorList>
    </citation>
    <scope>NUCLEOTIDE SEQUENCE [LARGE SCALE GENOMIC DNA]</scope>
    <source>
        <strain evidence="4 5">LGP32</strain>
    </source>
</reference>
<protein>
    <recommendedName>
        <fullName evidence="3">ImpA N-terminal domain-containing protein</fullName>
    </recommendedName>
</protein>
<dbReference type="PANTHER" id="PTHR37024">
    <property type="entry name" value="TYPE VI SECRETION SYSTEM DUF2094 AND IMPA-RELATED DOMAIN PROTEIN"/>
    <property type="match status" value="1"/>
</dbReference>